<name>A0A9X4PD35_9PAST</name>
<feature type="domain" description="Smf/DprA SAM" evidence="4">
    <location>
        <begin position="3"/>
        <end position="69"/>
    </location>
</feature>
<comment type="similarity">
    <text evidence="1">Belongs to the DprA/Smf family.</text>
</comment>
<sequence>MQNQELAVLLRLLQIPQLNVSTIIRLLQQVTLADLLNYDRTAFQQIGWHSTQIQAWFHPKMQYIEPALQWQQQQPDQHIIHLLQADYPYLLRQIHSAPPILFVKGNLACLPQPQIAIVGSRHCSSYGEYWTKYFASELCTSGFIITSGLALGIDGFAHQAVIAQQGQTIAVLGSGLDHIYPTKHQQLAQQIIANQGALISEFLPQQPPVAKNFPRRNRIISGLSLATLVIEANEHSGSLITARYALEQNRDIFALPSHIQSQFSQGCHKLIKQGAMLVENVADIIENLSHYTQNYVAATITNPPLQTPPKTEPAISPEYPELFAHIPHTGISLDQLAEQLNLAVEELLIQLLALQLQGLISEQDGLYQRL</sequence>
<comment type="caution">
    <text evidence="5">The sequence shown here is derived from an EMBL/GenBank/DDBJ whole genome shotgun (WGS) entry which is preliminary data.</text>
</comment>
<dbReference type="InterPro" id="IPR057338">
    <property type="entry name" value="DprA_SAM"/>
</dbReference>
<dbReference type="Pfam" id="PF02481">
    <property type="entry name" value="DNA_processg_A"/>
    <property type="match status" value="1"/>
</dbReference>
<organism evidence="5 6">
    <name type="scientific">Volucribacter amazonae</name>
    <dbReference type="NCBI Taxonomy" id="256731"/>
    <lineage>
        <taxon>Bacteria</taxon>
        <taxon>Pseudomonadati</taxon>
        <taxon>Pseudomonadota</taxon>
        <taxon>Gammaproteobacteria</taxon>
        <taxon>Pasteurellales</taxon>
        <taxon>Pasteurellaceae</taxon>
        <taxon>Volucribacter</taxon>
    </lineage>
</organism>
<feature type="domain" description="Smf/DprA SLOG" evidence="2">
    <location>
        <begin position="79"/>
        <end position="288"/>
    </location>
</feature>
<dbReference type="SUPFAM" id="SSF102405">
    <property type="entry name" value="MCP/YpsA-like"/>
    <property type="match status" value="1"/>
</dbReference>
<dbReference type="InterPro" id="IPR057666">
    <property type="entry name" value="DrpA_SLOG"/>
</dbReference>
<evidence type="ECO:0000313" key="6">
    <source>
        <dbReference type="Proteomes" id="UP001155500"/>
    </source>
</evidence>
<dbReference type="RefSeq" id="WP_279572601.1">
    <property type="nucleotide sequence ID" value="NZ_LWID01000001.1"/>
</dbReference>
<dbReference type="NCBIfam" id="TIGR00732">
    <property type="entry name" value="dprA"/>
    <property type="match status" value="1"/>
</dbReference>
<dbReference type="InterPro" id="IPR041614">
    <property type="entry name" value="DprA_WH"/>
</dbReference>
<keyword evidence="6" id="KW-1185">Reference proteome</keyword>
<evidence type="ECO:0000256" key="1">
    <source>
        <dbReference type="ARBA" id="ARBA00006525"/>
    </source>
</evidence>
<proteinExistence type="inferred from homology"/>
<protein>
    <submittedName>
        <fullName evidence="5">DNA processing protein DprA</fullName>
    </submittedName>
</protein>
<accession>A0A9X4PD35</accession>
<evidence type="ECO:0000313" key="5">
    <source>
        <dbReference type="EMBL" id="MDG6895176.1"/>
    </source>
</evidence>
<dbReference type="InterPro" id="IPR003488">
    <property type="entry name" value="DprA"/>
</dbReference>
<dbReference type="EMBL" id="LWID01000001">
    <property type="protein sequence ID" value="MDG6895176.1"/>
    <property type="molecule type" value="Genomic_DNA"/>
</dbReference>
<dbReference type="AlphaFoldDB" id="A0A9X4PD35"/>
<dbReference type="Gene3D" id="3.40.50.450">
    <property type="match status" value="1"/>
</dbReference>
<dbReference type="Gene3D" id="1.10.10.10">
    <property type="entry name" value="Winged helix-like DNA-binding domain superfamily/Winged helix DNA-binding domain"/>
    <property type="match status" value="1"/>
</dbReference>
<evidence type="ECO:0000259" key="3">
    <source>
        <dbReference type="Pfam" id="PF17782"/>
    </source>
</evidence>
<evidence type="ECO:0000259" key="4">
    <source>
        <dbReference type="Pfam" id="PF25317"/>
    </source>
</evidence>
<dbReference type="Pfam" id="PF25317">
    <property type="entry name" value="SAM_SMF"/>
    <property type="match status" value="1"/>
</dbReference>
<dbReference type="GO" id="GO:0009294">
    <property type="term" value="P:DNA-mediated transformation"/>
    <property type="evidence" value="ECO:0007669"/>
    <property type="project" value="InterPro"/>
</dbReference>
<gene>
    <name evidence="5" type="ORF">A6A20_05995</name>
</gene>
<dbReference type="PANTHER" id="PTHR43022">
    <property type="entry name" value="PROTEIN SMF"/>
    <property type="match status" value="1"/>
</dbReference>
<feature type="domain" description="DprA winged helix" evidence="3">
    <location>
        <begin position="307"/>
        <end position="365"/>
    </location>
</feature>
<evidence type="ECO:0000259" key="2">
    <source>
        <dbReference type="Pfam" id="PF02481"/>
    </source>
</evidence>
<reference evidence="5" key="1">
    <citation type="submission" date="2016-03" db="EMBL/GenBank/DDBJ databases">
        <title>Co-evolution between Pasteurellaceae and their hosts.</title>
        <authorList>
            <person name="Hansen M.J."/>
            <person name="Bojesen A.M."/>
            <person name="Planet P."/>
        </authorList>
    </citation>
    <scope>NUCLEOTIDE SEQUENCE</scope>
    <source>
        <strain evidence="5">146/S8/89</strain>
    </source>
</reference>
<dbReference type="Proteomes" id="UP001155500">
    <property type="component" value="Unassembled WGS sequence"/>
</dbReference>
<dbReference type="Pfam" id="PF17782">
    <property type="entry name" value="WHD_DprA"/>
    <property type="match status" value="1"/>
</dbReference>
<dbReference type="PANTHER" id="PTHR43022:SF1">
    <property type="entry name" value="PROTEIN SMF"/>
    <property type="match status" value="1"/>
</dbReference>
<dbReference type="InterPro" id="IPR036388">
    <property type="entry name" value="WH-like_DNA-bd_sf"/>
</dbReference>